<evidence type="ECO:0000313" key="4">
    <source>
        <dbReference type="Proteomes" id="UP000799423"/>
    </source>
</evidence>
<keyword evidence="1" id="KW-1133">Transmembrane helix</keyword>
<dbReference type="OrthoDB" id="3918601at2759"/>
<feature type="transmembrane region" description="Helical" evidence="1">
    <location>
        <begin position="254"/>
        <end position="276"/>
    </location>
</feature>
<organism evidence="3 4">
    <name type="scientific">Plenodomus tracheiphilus IPT5</name>
    <dbReference type="NCBI Taxonomy" id="1408161"/>
    <lineage>
        <taxon>Eukaryota</taxon>
        <taxon>Fungi</taxon>
        <taxon>Dikarya</taxon>
        <taxon>Ascomycota</taxon>
        <taxon>Pezizomycotina</taxon>
        <taxon>Dothideomycetes</taxon>
        <taxon>Pleosporomycetidae</taxon>
        <taxon>Pleosporales</taxon>
        <taxon>Pleosporineae</taxon>
        <taxon>Leptosphaeriaceae</taxon>
        <taxon>Plenodomus</taxon>
    </lineage>
</organism>
<proteinExistence type="predicted"/>
<evidence type="ECO:0000259" key="2">
    <source>
        <dbReference type="Pfam" id="PF20684"/>
    </source>
</evidence>
<keyword evidence="1" id="KW-0812">Transmembrane</keyword>
<feature type="transmembrane region" description="Helical" evidence="1">
    <location>
        <begin position="108"/>
        <end position="129"/>
    </location>
</feature>
<keyword evidence="1" id="KW-0472">Membrane</keyword>
<keyword evidence="4" id="KW-1185">Reference proteome</keyword>
<feature type="domain" description="Rhodopsin" evidence="2">
    <location>
        <begin position="48"/>
        <end position="276"/>
    </location>
</feature>
<dbReference type="AlphaFoldDB" id="A0A6A7B611"/>
<gene>
    <name evidence="3" type="ORF">T440DRAFT_554651</name>
</gene>
<feature type="transmembrane region" description="Helical" evidence="1">
    <location>
        <begin position="31"/>
        <end position="51"/>
    </location>
</feature>
<protein>
    <recommendedName>
        <fullName evidence="2">Rhodopsin domain-containing protein</fullName>
    </recommendedName>
</protein>
<reference evidence="3" key="1">
    <citation type="submission" date="2020-01" db="EMBL/GenBank/DDBJ databases">
        <authorList>
            <consortium name="DOE Joint Genome Institute"/>
            <person name="Haridas S."/>
            <person name="Albert R."/>
            <person name="Binder M."/>
            <person name="Bloem J."/>
            <person name="Labutti K."/>
            <person name="Salamov A."/>
            <person name="Andreopoulos B."/>
            <person name="Baker S.E."/>
            <person name="Barry K."/>
            <person name="Bills G."/>
            <person name="Bluhm B.H."/>
            <person name="Cannon C."/>
            <person name="Castanera R."/>
            <person name="Culley D.E."/>
            <person name="Daum C."/>
            <person name="Ezra D."/>
            <person name="Gonzalez J.B."/>
            <person name="Henrissat B."/>
            <person name="Kuo A."/>
            <person name="Liang C."/>
            <person name="Lipzen A."/>
            <person name="Lutzoni F."/>
            <person name="Magnuson J."/>
            <person name="Mondo S."/>
            <person name="Nolan M."/>
            <person name="Ohm R."/>
            <person name="Pangilinan J."/>
            <person name="Park H.-J."/>
            <person name="Ramirez L."/>
            <person name="Alfaro M."/>
            <person name="Sun H."/>
            <person name="Tritt A."/>
            <person name="Yoshinaga Y."/>
            <person name="Zwiers L.-H."/>
            <person name="Turgeon B.G."/>
            <person name="Goodwin S.B."/>
            <person name="Spatafora J.W."/>
            <person name="Crous P.W."/>
            <person name="Grigoriev I.V."/>
        </authorList>
    </citation>
    <scope>NUCLEOTIDE SEQUENCE</scope>
    <source>
        <strain evidence="3">IPT5</strain>
    </source>
</reference>
<feature type="transmembrane region" description="Helical" evidence="1">
    <location>
        <begin position="215"/>
        <end position="234"/>
    </location>
</feature>
<feature type="transmembrane region" description="Helical" evidence="1">
    <location>
        <begin position="180"/>
        <end position="203"/>
    </location>
</feature>
<dbReference type="Proteomes" id="UP000799423">
    <property type="component" value="Unassembled WGS sequence"/>
</dbReference>
<sequence>METATSKNLPWDTSVGNRFAHQGPDNHSGPLWIAAILGMIYMVAVLILRLYIKRRVLGYNDYLIIASSVAAFGQYVAVYYALSCGLGKTLLQVHDTVVLGRVVFSTRVLYITSICLAKLSVLAIVYSIFCQDNKFFKFPCYVAMGGTVIFGVVSVFTVTLGCPSAGLFTSPHCRNQVVRWNIVTALDICTEVAILLLVPYMVWQLHMPAKKKIHVIMAFSTRASVIPISTMYLVSWRGYTDSAPSPLSFTRVMIWQQVLLSLSVISATLPSLKAFLESLSARWNELDATVYGSYGTRAGAMELSEMNHSRPKTTDLKITVQKQFETRIDTSAQEAGERASRASTSGGSQDLIIRKEATWNVIKA</sequence>
<dbReference type="InterPro" id="IPR049326">
    <property type="entry name" value="Rhodopsin_dom_fungi"/>
</dbReference>
<evidence type="ECO:0000313" key="3">
    <source>
        <dbReference type="EMBL" id="KAF2850850.1"/>
    </source>
</evidence>
<dbReference type="Pfam" id="PF20684">
    <property type="entry name" value="Fung_rhodopsin"/>
    <property type="match status" value="1"/>
</dbReference>
<feature type="transmembrane region" description="Helical" evidence="1">
    <location>
        <begin position="141"/>
        <end position="160"/>
    </location>
</feature>
<accession>A0A6A7B611</accession>
<dbReference type="PANTHER" id="PTHR39614">
    <property type="entry name" value="INTEGRAL MEMBRANE PROTEIN"/>
    <property type="match status" value="1"/>
</dbReference>
<dbReference type="EMBL" id="MU006304">
    <property type="protein sequence ID" value="KAF2850850.1"/>
    <property type="molecule type" value="Genomic_DNA"/>
</dbReference>
<dbReference type="PANTHER" id="PTHR39614:SF2">
    <property type="entry name" value="INTEGRAL MEMBRANE PROTEIN"/>
    <property type="match status" value="1"/>
</dbReference>
<name>A0A6A7B611_9PLEO</name>
<evidence type="ECO:0000256" key="1">
    <source>
        <dbReference type="SAM" id="Phobius"/>
    </source>
</evidence>
<feature type="transmembrane region" description="Helical" evidence="1">
    <location>
        <begin position="63"/>
        <end position="82"/>
    </location>
</feature>